<feature type="compositionally biased region" description="Polar residues" evidence="10">
    <location>
        <begin position="167"/>
        <end position="181"/>
    </location>
</feature>
<dbReference type="PANTHER" id="PTHR47660:SF2">
    <property type="entry name" value="TRANSCRIPTION FACTOR WITH C2H2 AND ZN(2)-CYS(6) DNA BINDING DOMAIN (EUROFUNG)"/>
    <property type="match status" value="1"/>
</dbReference>
<comment type="caution">
    <text evidence="12">The sequence shown here is derived from an EMBL/GenBank/DDBJ whole genome shotgun (WGS) entry which is preliminary data.</text>
</comment>
<dbReference type="EMBL" id="JAGMUV010000020">
    <property type="protein sequence ID" value="KAH7126107.1"/>
    <property type="molecule type" value="Genomic_DNA"/>
</dbReference>
<evidence type="ECO:0000259" key="11">
    <source>
        <dbReference type="PROSITE" id="PS50157"/>
    </source>
</evidence>
<evidence type="ECO:0000256" key="3">
    <source>
        <dbReference type="ARBA" id="ARBA00022737"/>
    </source>
</evidence>
<dbReference type="GO" id="GO:0005634">
    <property type="term" value="C:nucleus"/>
    <property type="evidence" value="ECO:0007669"/>
    <property type="project" value="UniProtKB-SubCell"/>
</dbReference>
<evidence type="ECO:0000256" key="4">
    <source>
        <dbReference type="ARBA" id="ARBA00022771"/>
    </source>
</evidence>
<accession>A0A9P9IMM5</accession>
<feature type="region of interest" description="Disordered" evidence="10">
    <location>
        <begin position="125"/>
        <end position="181"/>
    </location>
</feature>
<feature type="domain" description="C2H2-type" evidence="11">
    <location>
        <begin position="44"/>
        <end position="71"/>
    </location>
</feature>
<keyword evidence="2" id="KW-0479">Metal-binding</keyword>
<keyword evidence="5" id="KW-0862">Zinc</keyword>
<dbReference type="GO" id="GO:0008270">
    <property type="term" value="F:zinc ion binding"/>
    <property type="evidence" value="ECO:0007669"/>
    <property type="project" value="UniProtKB-KW"/>
</dbReference>
<feature type="domain" description="C2H2-type" evidence="11">
    <location>
        <begin position="16"/>
        <end position="43"/>
    </location>
</feature>
<name>A0A9P9IMM5_9HYPO</name>
<feature type="compositionally biased region" description="Basic and acidic residues" evidence="10">
    <location>
        <begin position="128"/>
        <end position="139"/>
    </location>
</feature>
<dbReference type="SUPFAM" id="SSF57667">
    <property type="entry name" value="beta-beta-alpha zinc fingers"/>
    <property type="match status" value="1"/>
</dbReference>
<proteinExistence type="predicted"/>
<sequence>MNVWTNSDTAPSAGPYECRHCTQRYKRSDYLTRHMRSHTKTKPYVCHICSKAYSRVDILARHVAGHKSRQHRDPRQIIRRHADSVSPNIPCCPTLMPIDGDVGQLDSPSHSLAQVEGARADLQTTATEQRECGKRRDQSTHSSDLASESSSINEMNTGGSILGDCSAIQNASPQPSASANMPSIDFDSVELELLDAYNVNIPFQLESLPETKLAVDNMPISTISDRPPWSEIQGPSSKSHWTFSQRATDTSSVSTKDLATPRIFSDRFPVYRRLTTATRDRILTTLIGNSTFDNAPKTLTLFPSVELLNGLLQYYMTSSVSHASSFIHLATFNPNETSPELLAAMTSSASLLTLDHTLYKLGLAIQESLLAILPRYFEAGNSITRDLELAQAFLITLEVGSFLQPLLTMIRRTGRLKFANYPPVAIHENHSEDFVESLLVFRVNPMISYAEVRLPLPCSTNLWHAPSAQMWKTAFLAQNETAVNDVLTAEEFLDGIESQDTSNSRIDIDIARDAVLSRCWSLSWEYIQMRWLQKQRPQRYSSTIMSLRYEELSELLKSFHGSLNTAHPLGAEMRANHIQLHLHMPFQELKMFVETRTPYQTEKVYPMLDEWSRSEPARRSVWYAGQMIRIAASAPQTTLRGPAALMMYHASLALLGYGALYWNGSEAEKQTKTSPRGHRSRFVRLDGVLDNRVEGFLRFGHGTPCIQGSTNTCFDAGEVSLEHGSEVSGSIIKIFRGNYQDGKPPIVEQMVRSITGAQESLDEYFSQT</sequence>
<reference evidence="12" key="1">
    <citation type="journal article" date="2021" name="Nat. Commun.">
        <title>Genetic determinants of endophytism in the Arabidopsis root mycobiome.</title>
        <authorList>
            <person name="Mesny F."/>
            <person name="Miyauchi S."/>
            <person name="Thiergart T."/>
            <person name="Pickel B."/>
            <person name="Atanasova L."/>
            <person name="Karlsson M."/>
            <person name="Huettel B."/>
            <person name="Barry K.W."/>
            <person name="Haridas S."/>
            <person name="Chen C."/>
            <person name="Bauer D."/>
            <person name="Andreopoulos W."/>
            <person name="Pangilinan J."/>
            <person name="LaButti K."/>
            <person name="Riley R."/>
            <person name="Lipzen A."/>
            <person name="Clum A."/>
            <person name="Drula E."/>
            <person name="Henrissat B."/>
            <person name="Kohler A."/>
            <person name="Grigoriev I.V."/>
            <person name="Martin F.M."/>
            <person name="Hacquard S."/>
        </authorList>
    </citation>
    <scope>NUCLEOTIDE SEQUENCE</scope>
    <source>
        <strain evidence="12">MPI-CAGE-AT-0147</strain>
    </source>
</reference>
<feature type="compositionally biased region" description="Polar residues" evidence="10">
    <location>
        <begin position="233"/>
        <end position="245"/>
    </location>
</feature>
<keyword evidence="13" id="KW-1185">Reference proteome</keyword>
<dbReference type="InterPro" id="IPR036236">
    <property type="entry name" value="Znf_C2H2_sf"/>
</dbReference>
<keyword evidence="3" id="KW-0677">Repeat</keyword>
<evidence type="ECO:0000313" key="12">
    <source>
        <dbReference type="EMBL" id="KAH7126107.1"/>
    </source>
</evidence>
<feature type="compositionally biased region" description="Polar residues" evidence="10">
    <location>
        <begin position="140"/>
        <end position="159"/>
    </location>
</feature>
<keyword evidence="4 9" id="KW-0863">Zinc-finger</keyword>
<dbReference type="OrthoDB" id="40579at2759"/>
<gene>
    <name evidence="12" type="ORF">EDB81DRAFT_872251</name>
</gene>
<keyword evidence="7" id="KW-0804">Transcription</keyword>
<dbReference type="PROSITE" id="PS50157">
    <property type="entry name" value="ZINC_FINGER_C2H2_2"/>
    <property type="match status" value="2"/>
</dbReference>
<evidence type="ECO:0000256" key="8">
    <source>
        <dbReference type="ARBA" id="ARBA00023242"/>
    </source>
</evidence>
<evidence type="ECO:0000256" key="10">
    <source>
        <dbReference type="SAM" id="MobiDB-lite"/>
    </source>
</evidence>
<dbReference type="PANTHER" id="PTHR47660">
    <property type="entry name" value="TRANSCRIPTION FACTOR WITH C2H2 AND ZN(2)-CYS(6) DNA BINDING DOMAIN (EUROFUNG)-RELATED-RELATED"/>
    <property type="match status" value="1"/>
</dbReference>
<keyword evidence="8" id="KW-0539">Nucleus</keyword>
<dbReference type="Proteomes" id="UP000738349">
    <property type="component" value="Unassembled WGS sequence"/>
</dbReference>
<evidence type="ECO:0000313" key="13">
    <source>
        <dbReference type="Proteomes" id="UP000738349"/>
    </source>
</evidence>
<evidence type="ECO:0000256" key="5">
    <source>
        <dbReference type="ARBA" id="ARBA00022833"/>
    </source>
</evidence>
<evidence type="ECO:0000256" key="9">
    <source>
        <dbReference type="PROSITE-ProRule" id="PRU00042"/>
    </source>
</evidence>
<dbReference type="SMART" id="SM00355">
    <property type="entry name" value="ZnF_C2H2"/>
    <property type="match status" value="2"/>
</dbReference>
<protein>
    <recommendedName>
        <fullName evidence="11">C2H2-type domain-containing protein</fullName>
    </recommendedName>
</protein>
<organism evidence="12 13">
    <name type="scientific">Dactylonectria macrodidyma</name>
    <dbReference type="NCBI Taxonomy" id="307937"/>
    <lineage>
        <taxon>Eukaryota</taxon>
        <taxon>Fungi</taxon>
        <taxon>Dikarya</taxon>
        <taxon>Ascomycota</taxon>
        <taxon>Pezizomycotina</taxon>
        <taxon>Sordariomycetes</taxon>
        <taxon>Hypocreomycetidae</taxon>
        <taxon>Hypocreales</taxon>
        <taxon>Nectriaceae</taxon>
        <taxon>Dactylonectria</taxon>
    </lineage>
</organism>
<dbReference type="FunFam" id="3.30.160.60:FF:000145">
    <property type="entry name" value="Zinc finger protein 574"/>
    <property type="match status" value="1"/>
</dbReference>
<keyword evidence="6" id="KW-0805">Transcription regulation</keyword>
<feature type="region of interest" description="Disordered" evidence="10">
    <location>
        <begin position="225"/>
        <end position="245"/>
    </location>
</feature>
<evidence type="ECO:0000256" key="1">
    <source>
        <dbReference type="ARBA" id="ARBA00004123"/>
    </source>
</evidence>
<dbReference type="AlphaFoldDB" id="A0A9P9IMM5"/>
<evidence type="ECO:0000256" key="7">
    <source>
        <dbReference type="ARBA" id="ARBA00023163"/>
    </source>
</evidence>
<dbReference type="InterPro" id="IPR013087">
    <property type="entry name" value="Znf_C2H2_type"/>
</dbReference>
<dbReference type="PROSITE" id="PS00028">
    <property type="entry name" value="ZINC_FINGER_C2H2_1"/>
    <property type="match status" value="2"/>
</dbReference>
<evidence type="ECO:0000256" key="6">
    <source>
        <dbReference type="ARBA" id="ARBA00023015"/>
    </source>
</evidence>
<dbReference type="Gene3D" id="3.30.160.60">
    <property type="entry name" value="Classic Zinc Finger"/>
    <property type="match status" value="2"/>
</dbReference>
<comment type="subcellular location">
    <subcellularLocation>
        <location evidence="1">Nucleus</location>
    </subcellularLocation>
</comment>
<evidence type="ECO:0000256" key="2">
    <source>
        <dbReference type="ARBA" id="ARBA00022723"/>
    </source>
</evidence>
<dbReference type="Pfam" id="PF00096">
    <property type="entry name" value="zf-C2H2"/>
    <property type="match status" value="1"/>
</dbReference>